<evidence type="ECO:0000313" key="2">
    <source>
        <dbReference type="EMBL" id="GMS85585.1"/>
    </source>
</evidence>
<dbReference type="AlphaFoldDB" id="A0AAV5SSF4"/>
<protein>
    <submittedName>
        <fullName evidence="2">Uncharacterized protein</fullName>
    </submittedName>
</protein>
<feature type="chain" id="PRO_5043842869" evidence="1">
    <location>
        <begin position="17"/>
        <end position="129"/>
    </location>
</feature>
<keyword evidence="3" id="KW-1185">Reference proteome</keyword>
<proteinExistence type="predicted"/>
<sequence>MLAIFCLLLSVTVVVAQPPPVHEKPIDVTIRNGGKLELKVPSSVNIWHREFADGRKEYVEFPNQYLDVSNVWRSGTLGSKHSPIKVEIAKDGTLRMPKVTAADSAQYYTYYTGKDFRPHYSYFNVKIGK</sequence>
<reference evidence="2" key="1">
    <citation type="submission" date="2023-10" db="EMBL/GenBank/DDBJ databases">
        <title>Genome assembly of Pristionchus species.</title>
        <authorList>
            <person name="Yoshida K."/>
            <person name="Sommer R.J."/>
        </authorList>
    </citation>
    <scope>NUCLEOTIDE SEQUENCE</scope>
    <source>
        <strain evidence="2">RS0144</strain>
    </source>
</reference>
<organism evidence="2 3">
    <name type="scientific">Pristionchus entomophagus</name>
    <dbReference type="NCBI Taxonomy" id="358040"/>
    <lineage>
        <taxon>Eukaryota</taxon>
        <taxon>Metazoa</taxon>
        <taxon>Ecdysozoa</taxon>
        <taxon>Nematoda</taxon>
        <taxon>Chromadorea</taxon>
        <taxon>Rhabditida</taxon>
        <taxon>Rhabditina</taxon>
        <taxon>Diplogasteromorpha</taxon>
        <taxon>Diplogasteroidea</taxon>
        <taxon>Neodiplogasteridae</taxon>
        <taxon>Pristionchus</taxon>
    </lineage>
</organism>
<accession>A0AAV5SSF4</accession>
<feature type="signal peptide" evidence="1">
    <location>
        <begin position="1"/>
        <end position="16"/>
    </location>
</feature>
<name>A0AAV5SSF4_9BILA</name>
<keyword evidence="1" id="KW-0732">Signal</keyword>
<comment type="caution">
    <text evidence="2">The sequence shown here is derived from an EMBL/GenBank/DDBJ whole genome shotgun (WGS) entry which is preliminary data.</text>
</comment>
<evidence type="ECO:0000256" key="1">
    <source>
        <dbReference type="SAM" id="SignalP"/>
    </source>
</evidence>
<gene>
    <name evidence="2" type="ORF">PENTCL1PPCAC_7760</name>
</gene>
<dbReference type="EMBL" id="BTSX01000002">
    <property type="protein sequence ID" value="GMS85585.1"/>
    <property type="molecule type" value="Genomic_DNA"/>
</dbReference>
<evidence type="ECO:0000313" key="3">
    <source>
        <dbReference type="Proteomes" id="UP001432027"/>
    </source>
</evidence>
<dbReference type="Proteomes" id="UP001432027">
    <property type="component" value="Unassembled WGS sequence"/>
</dbReference>